<feature type="non-terminal residue" evidence="3">
    <location>
        <position position="1"/>
    </location>
</feature>
<gene>
    <name evidence="3" type="ORF">BP00DRAFT_326523</name>
</gene>
<dbReference type="Proteomes" id="UP000248817">
    <property type="component" value="Unassembled WGS sequence"/>
</dbReference>
<feature type="domain" description="DUF7702" evidence="2">
    <location>
        <begin position="3"/>
        <end position="122"/>
    </location>
</feature>
<feature type="transmembrane region" description="Helical" evidence="1">
    <location>
        <begin position="183"/>
        <end position="203"/>
    </location>
</feature>
<organism evidence="3 4">
    <name type="scientific">Aspergillus indologenus CBS 114.80</name>
    <dbReference type="NCBI Taxonomy" id="1450541"/>
    <lineage>
        <taxon>Eukaryota</taxon>
        <taxon>Fungi</taxon>
        <taxon>Dikarya</taxon>
        <taxon>Ascomycota</taxon>
        <taxon>Pezizomycotina</taxon>
        <taxon>Eurotiomycetes</taxon>
        <taxon>Eurotiomycetidae</taxon>
        <taxon>Eurotiales</taxon>
        <taxon>Aspergillaceae</taxon>
        <taxon>Aspergillus</taxon>
        <taxon>Aspergillus subgen. Circumdati</taxon>
    </lineage>
</organism>
<feature type="transmembrane region" description="Helical" evidence="1">
    <location>
        <begin position="108"/>
        <end position="131"/>
    </location>
</feature>
<evidence type="ECO:0000256" key="1">
    <source>
        <dbReference type="SAM" id="Phobius"/>
    </source>
</evidence>
<dbReference type="PANTHER" id="PTHR42109:SF2">
    <property type="entry name" value="INTEGRAL MEMBRANE PROTEIN"/>
    <property type="match status" value="1"/>
</dbReference>
<feature type="transmembrane region" description="Helical" evidence="1">
    <location>
        <begin position="215"/>
        <end position="236"/>
    </location>
</feature>
<evidence type="ECO:0000259" key="2">
    <source>
        <dbReference type="Pfam" id="PF24800"/>
    </source>
</evidence>
<keyword evidence="4" id="KW-1185">Reference proteome</keyword>
<keyword evidence="1" id="KW-1133">Transmembrane helix</keyword>
<dbReference type="InterPro" id="IPR056119">
    <property type="entry name" value="DUF7702"/>
</dbReference>
<proteinExistence type="predicted"/>
<sequence>TAEHVAIAELIVYIPIALLAIFVVIRHGFYKQLGWIYLCIFSGIRVAGATMEIRSVRDPDNTDNKEWATILQSVGLSPLLLSTLGLLKRVFDETTTRVPSDPLSPRNVILQCVGLFSGVFGVVGKLLSIYNKKATAVSYRSKVVQLLHIPALIALILAVSGGSDEADDSSSAGASSGRGEVRAAAVLFCLIYAATCLLWVITARDVDRMQTSQKRIFFCVFLALPLIAVRLLYSLISDFGHNPQF</sequence>
<dbReference type="EMBL" id="KZ825485">
    <property type="protein sequence ID" value="PYI33324.1"/>
    <property type="molecule type" value="Genomic_DNA"/>
</dbReference>
<dbReference type="PANTHER" id="PTHR42109">
    <property type="entry name" value="UNPLACED GENOMIC SCAFFOLD UM_SCAF_CONTIG_1.265, WHOLE GENOME SHOTGUN SEQUENCE"/>
    <property type="match status" value="1"/>
</dbReference>
<dbReference type="Pfam" id="PF24800">
    <property type="entry name" value="DUF7702"/>
    <property type="match status" value="1"/>
</dbReference>
<protein>
    <recommendedName>
        <fullName evidence="2">DUF7702 domain-containing protein</fullName>
    </recommendedName>
</protein>
<feature type="non-terminal residue" evidence="3">
    <location>
        <position position="245"/>
    </location>
</feature>
<keyword evidence="1" id="KW-0472">Membrane</keyword>
<evidence type="ECO:0000313" key="4">
    <source>
        <dbReference type="Proteomes" id="UP000248817"/>
    </source>
</evidence>
<feature type="transmembrane region" description="Helical" evidence="1">
    <location>
        <begin position="143"/>
        <end position="163"/>
    </location>
</feature>
<dbReference type="AlphaFoldDB" id="A0A2V5IGM8"/>
<feature type="transmembrane region" description="Helical" evidence="1">
    <location>
        <begin position="7"/>
        <end position="29"/>
    </location>
</feature>
<feature type="transmembrane region" description="Helical" evidence="1">
    <location>
        <begin position="35"/>
        <end position="55"/>
    </location>
</feature>
<accession>A0A2V5IGM8</accession>
<reference evidence="3 4" key="1">
    <citation type="submission" date="2018-02" db="EMBL/GenBank/DDBJ databases">
        <title>The genomes of Aspergillus section Nigri reveals drivers in fungal speciation.</title>
        <authorList>
            <consortium name="DOE Joint Genome Institute"/>
            <person name="Vesth T.C."/>
            <person name="Nybo J."/>
            <person name="Theobald S."/>
            <person name="Brandl J."/>
            <person name="Frisvad J.C."/>
            <person name="Nielsen K.F."/>
            <person name="Lyhne E.K."/>
            <person name="Kogle M.E."/>
            <person name="Kuo A."/>
            <person name="Riley R."/>
            <person name="Clum A."/>
            <person name="Nolan M."/>
            <person name="Lipzen A."/>
            <person name="Salamov A."/>
            <person name="Henrissat B."/>
            <person name="Wiebenga A."/>
            <person name="De vries R.P."/>
            <person name="Grigoriev I.V."/>
            <person name="Mortensen U.H."/>
            <person name="Andersen M.R."/>
            <person name="Baker S.E."/>
        </authorList>
    </citation>
    <scope>NUCLEOTIDE SEQUENCE [LARGE SCALE GENOMIC DNA]</scope>
    <source>
        <strain evidence="3 4">CBS 114.80</strain>
    </source>
</reference>
<keyword evidence="1" id="KW-0812">Transmembrane</keyword>
<evidence type="ECO:0000313" key="3">
    <source>
        <dbReference type="EMBL" id="PYI33324.1"/>
    </source>
</evidence>
<name>A0A2V5IGM8_9EURO</name>